<keyword evidence="3" id="KW-0175">Coiled coil</keyword>
<gene>
    <name evidence="8" type="primary">fliD</name>
    <name evidence="8" type="ORF">IOQ59_11215</name>
</gene>
<evidence type="ECO:0000313" key="8">
    <source>
        <dbReference type="EMBL" id="MBE9397827.1"/>
    </source>
</evidence>
<keyword evidence="4 5" id="KW-0975">Bacterial flagellum</keyword>
<keyword evidence="8" id="KW-0282">Flagellum</keyword>
<dbReference type="Pfam" id="PF07195">
    <property type="entry name" value="FliD_C"/>
    <property type="match status" value="1"/>
</dbReference>
<sequence>MSTIVNSLGAGSGIDITGLVNGLVEAERAPADQRLDNQQQELEADISAYGTFKSSLSEFESVIEPLSSADTYNARSVSFSDTDALTPTELDSGAATGSYQLEVVSIATSQTLTSGSYATESDPVGEGTMTIRFGEWTEDGSSFTHDGDSDTLQIKIDESNNTLEGLRDAINAAGEGGQASIVYDGGSYRLMLSSESGLRNSMEISVEEAGDSPSNTDSAGLSALAFSDSSQNLQQTQSASDAELVLNGLELTRETNMVDDVITGLTFELNKSSEGEMINFSINQDDSIAEQAIRDFVEAYNLFYETTGNLTGIDPETGEKAALANEATAKTAVSQIRATTTAQVSGLVNDFNTLAQLGIETELDGTLSIDEELFQDALSNNFDQIEALFAPTMTSSSSDVEVGLGSYAASAQPGQYEIEITQQPSKGGFSGEGVDSNLTSSDTFSLDTGNDSFSFEVTVDGVSSSVINLPADTDYESGDELASELQSLINGDDSLSAANVRVVVSYDEGSESFRFDSETYGSNSNVSFSSTSAALNTLGISDGGGNAGTDVGGTINGKAGFGAGDILLPDVNADAYGLVFNISPGATSATVDFSVGVAGQLVRQVEYQLDDSGPIEYREDNINTQLDGIAEDREELDRKMALYEERLLNEYLAMEAILNSLSSSASEIDGLLASLNAE</sequence>
<dbReference type="InterPro" id="IPR010809">
    <property type="entry name" value="FliD_C"/>
</dbReference>
<evidence type="ECO:0000256" key="2">
    <source>
        <dbReference type="ARBA" id="ARBA00011255"/>
    </source>
</evidence>
<comment type="caution">
    <text evidence="8">The sequence shown here is derived from an EMBL/GenBank/DDBJ whole genome shotgun (WGS) entry which is preliminary data.</text>
</comment>
<dbReference type="InterPro" id="IPR003481">
    <property type="entry name" value="FliD_N"/>
</dbReference>
<dbReference type="GO" id="GO:0009421">
    <property type="term" value="C:bacterial-type flagellum filament cap"/>
    <property type="evidence" value="ECO:0007669"/>
    <property type="project" value="InterPro"/>
</dbReference>
<comment type="subcellular location">
    <subcellularLocation>
        <location evidence="5">Secreted</location>
    </subcellularLocation>
    <subcellularLocation>
        <location evidence="5">Bacterial flagellum</location>
    </subcellularLocation>
</comment>
<comment type="function">
    <text evidence="5">Required for morphogenesis and for the elongation of the flagellar filament by facilitating polymerization of the flagellin monomers at the tip of growing filament. Forms a capping structure, which prevents flagellin subunits (transported through the central channel of the flagellum) from leaking out without polymerization at the distal end.</text>
</comment>
<proteinExistence type="inferred from homology"/>
<feature type="domain" description="Flagellar hook-associated protein 2 C-terminal" evidence="7">
    <location>
        <begin position="239"/>
        <end position="404"/>
    </location>
</feature>
<protein>
    <recommendedName>
        <fullName evidence="5">Flagellar hook-associated protein 2</fullName>
        <shortName evidence="5">HAP2</shortName>
    </recommendedName>
    <alternativeName>
        <fullName evidence="5">Flagellar cap protein</fullName>
    </alternativeName>
</protein>
<evidence type="ECO:0000259" key="7">
    <source>
        <dbReference type="Pfam" id="PF07195"/>
    </source>
</evidence>
<feature type="domain" description="Flagellar hook-associated protein 2 N-terminal" evidence="6">
    <location>
        <begin position="12"/>
        <end position="110"/>
    </location>
</feature>
<evidence type="ECO:0000259" key="6">
    <source>
        <dbReference type="Pfam" id="PF02465"/>
    </source>
</evidence>
<keyword evidence="8" id="KW-0966">Cell projection</keyword>
<accession>A0A8J7FP72</accession>
<dbReference type="RefSeq" id="WP_193953383.1">
    <property type="nucleotide sequence ID" value="NZ_JADEYS010000010.1"/>
</dbReference>
<dbReference type="EMBL" id="JADEYS010000010">
    <property type="protein sequence ID" value="MBE9397827.1"/>
    <property type="molecule type" value="Genomic_DNA"/>
</dbReference>
<keyword evidence="9" id="KW-1185">Reference proteome</keyword>
<dbReference type="PANTHER" id="PTHR30288">
    <property type="entry name" value="FLAGELLAR CAP/ASSEMBLY PROTEIN FLID"/>
    <property type="match status" value="1"/>
</dbReference>
<dbReference type="AlphaFoldDB" id="A0A8J7FP72"/>
<evidence type="ECO:0000256" key="5">
    <source>
        <dbReference type="RuleBase" id="RU362066"/>
    </source>
</evidence>
<evidence type="ECO:0000256" key="3">
    <source>
        <dbReference type="ARBA" id="ARBA00023054"/>
    </source>
</evidence>
<reference evidence="8" key="1">
    <citation type="submission" date="2020-10" db="EMBL/GenBank/DDBJ databases">
        <title>Bacterium isolated from coastal waters sediment.</title>
        <authorList>
            <person name="Chen R.-J."/>
            <person name="Lu D.-C."/>
            <person name="Zhu K.-L."/>
            <person name="Du Z.-J."/>
        </authorList>
    </citation>
    <scope>NUCLEOTIDE SEQUENCE</scope>
    <source>
        <strain evidence="8">N1Y112</strain>
    </source>
</reference>
<dbReference type="Pfam" id="PF07196">
    <property type="entry name" value="Flagellin_IN"/>
    <property type="match status" value="1"/>
</dbReference>
<comment type="similarity">
    <text evidence="1 5">Belongs to the FliD family.</text>
</comment>
<dbReference type="GO" id="GO:0005576">
    <property type="term" value="C:extracellular region"/>
    <property type="evidence" value="ECO:0007669"/>
    <property type="project" value="UniProtKB-SubCell"/>
</dbReference>
<dbReference type="InterPro" id="IPR040026">
    <property type="entry name" value="FliD"/>
</dbReference>
<dbReference type="GO" id="GO:0071973">
    <property type="term" value="P:bacterial-type flagellum-dependent cell motility"/>
    <property type="evidence" value="ECO:0007669"/>
    <property type="project" value="TreeGrafter"/>
</dbReference>
<evidence type="ECO:0000256" key="4">
    <source>
        <dbReference type="ARBA" id="ARBA00023143"/>
    </source>
</evidence>
<dbReference type="InterPro" id="IPR010810">
    <property type="entry name" value="Flagellin_hook_IN_motif"/>
</dbReference>
<keyword evidence="5" id="KW-0964">Secreted</keyword>
<dbReference type="PANTHER" id="PTHR30288:SF0">
    <property type="entry name" value="FLAGELLAR HOOK-ASSOCIATED PROTEIN 2"/>
    <property type="match status" value="1"/>
</dbReference>
<evidence type="ECO:0000313" key="9">
    <source>
        <dbReference type="Proteomes" id="UP000640333"/>
    </source>
</evidence>
<name>A0A8J7FP72_9GAMM</name>
<dbReference type="GO" id="GO:0009424">
    <property type="term" value="C:bacterial-type flagellum hook"/>
    <property type="evidence" value="ECO:0007669"/>
    <property type="project" value="UniProtKB-UniRule"/>
</dbReference>
<dbReference type="Pfam" id="PF02465">
    <property type="entry name" value="FliD_N"/>
    <property type="match status" value="1"/>
</dbReference>
<dbReference type="GO" id="GO:0007155">
    <property type="term" value="P:cell adhesion"/>
    <property type="evidence" value="ECO:0007669"/>
    <property type="project" value="InterPro"/>
</dbReference>
<organism evidence="8 9">
    <name type="scientific">Pontibacterium sinense</name>
    <dbReference type="NCBI Taxonomy" id="2781979"/>
    <lineage>
        <taxon>Bacteria</taxon>
        <taxon>Pseudomonadati</taxon>
        <taxon>Pseudomonadota</taxon>
        <taxon>Gammaproteobacteria</taxon>
        <taxon>Oceanospirillales</taxon>
        <taxon>Oceanospirillaceae</taxon>
        <taxon>Pontibacterium</taxon>
    </lineage>
</organism>
<evidence type="ECO:0000256" key="1">
    <source>
        <dbReference type="ARBA" id="ARBA00009764"/>
    </source>
</evidence>
<dbReference type="Proteomes" id="UP000640333">
    <property type="component" value="Unassembled WGS sequence"/>
</dbReference>
<comment type="subunit">
    <text evidence="2 5">Homopentamer.</text>
</comment>
<keyword evidence="8" id="KW-0969">Cilium</keyword>